<comment type="caution">
    <text evidence="2">The sequence shown here is derived from an EMBL/GenBank/DDBJ whole genome shotgun (WGS) entry which is preliminary data.</text>
</comment>
<dbReference type="EMBL" id="JBHRXJ010000009">
    <property type="protein sequence ID" value="MFC3529046.1"/>
    <property type="molecule type" value="Genomic_DNA"/>
</dbReference>
<organism evidence="2 3">
    <name type="scientific">Paracoccus mangrovi</name>
    <dbReference type="NCBI Taxonomy" id="1715645"/>
    <lineage>
        <taxon>Bacteria</taxon>
        <taxon>Pseudomonadati</taxon>
        <taxon>Pseudomonadota</taxon>
        <taxon>Alphaproteobacteria</taxon>
        <taxon>Rhodobacterales</taxon>
        <taxon>Paracoccaceae</taxon>
        <taxon>Paracoccus</taxon>
    </lineage>
</organism>
<proteinExistence type="predicted"/>
<dbReference type="Proteomes" id="UP001595721">
    <property type="component" value="Unassembled WGS sequence"/>
</dbReference>
<reference evidence="3" key="1">
    <citation type="journal article" date="2019" name="Int. J. Syst. Evol. Microbiol.">
        <title>The Global Catalogue of Microorganisms (GCM) 10K type strain sequencing project: providing services to taxonomists for standard genome sequencing and annotation.</title>
        <authorList>
            <consortium name="The Broad Institute Genomics Platform"/>
            <consortium name="The Broad Institute Genome Sequencing Center for Infectious Disease"/>
            <person name="Wu L."/>
            <person name="Ma J."/>
        </authorList>
    </citation>
    <scope>NUCLEOTIDE SEQUENCE [LARGE SCALE GENOMIC DNA]</scope>
    <source>
        <strain evidence="3">KCTC 42899</strain>
    </source>
</reference>
<accession>A0ABV7R3U8</accession>
<gene>
    <name evidence="2" type="ORF">ACFOMH_12755</name>
</gene>
<evidence type="ECO:0000313" key="3">
    <source>
        <dbReference type="Proteomes" id="UP001595721"/>
    </source>
</evidence>
<evidence type="ECO:0000256" key="1">
    <source>
        <dbReference type="SAM" id="MobiDB-lite"/>
    </source>
</evidence>
<feature type="region of interest" description="Disordered" evidence="1">
    <location>
        <begin position="36"/>
        <end position="97"/>
    </location>
</feature>
<dbReference type="RefSeq" id="WP_377744895.1">
    <property type="nucleotide sequence ID" value="NZ_JBHRXJ010000009.1"/>
</dbReference>
<keyword evidence="3" id="KW-1185">Reference proteome</keyword>
<protein>
    <submittedName>
        <fullName evidence="2">Uncharacterized protein</fullName>
    </submittedName>
</protein>
<evidence type="ECO:0000313" key="2">
    <source>
        <dbReference type="EMBL" id="MFC3529046.1"/>
    </source>
</evidence>
<name>A0ABV7R3U8_9RHOB</name>
<sequence>MRFNRRMFTMLSGGGAHLRPWPAIAGAVAERAVPIHGQGMPKDRVDPCKRPRISPSRFPMQSFRSEDRPCDQTIAPEPADSVIRPGDSASIAPEPPDTIKTLIPIKEHEVVLGA</sequence>